<evidence type="ECO:0000259" key="2">
    <source>
        <dbReference type="PROSITE" id="PS50006"/>
    </source>
</evidence>
<dbReference type="Gene3D" id="2.60.200.20">
    <property type="match status" value="1"/>
</dbReference>
<proteinExistence type="predicted"/>
<dbReference type="Pfam" id="PF00498">
    <property type="entry name" value="FHA"/>
    <property type="match status" value="1"/>
</dbReference>
<feature type="region of interest" description="Disordered" evidence="1">
    <location>
        <begin position="431"/>
        <end position="450"/>
    </location>
</feature>
<sequence length="623" mass="70604">MGRAGTTIRHTNRRRNLAALVSGAVSVARIVYTDSSNREQSAYLGPDQPVVSIGRATDCTIRSNRKSVSRHHAEFRYNNGTFEVIDLNSSNGTWLIENEQRFEITHERLEDQDEIWCGDFIVHFLLDDPVDREVTVNNQHPSGEQQYVSGPTEAADAFAFGAESSEAHAAHAGAGLEQHSAAGYDYEEVEELGEDDFVEIDEVGPSGGHSPFEQDAYDQEPYEQEPYEQHGGYGEEVERLKREKQSIEDLASRQAFEIEELQAELQAASQQLEQMQAQGASAEQLQGELDAARSDAEQLRQENQQLRQQLESGSQEAAQLESLSAELDQERHQVQQLRSELQRTEDELSGVRRRLGQATDRQSELEREVAVKNERVEALEHDVRTLEDELANTSGSGDEAERMRAQLEQVRGELEKSNRLLNEYERRNADLRTELDEQREANEQLRQTAQENEQKLAELFDTRDELQRQLADAEPMREELADKTQALEEAERLAGDLKAEVQGLKQRLQLERRRSNEDDSEEVERLEAELVEATERIAELEAERDELRAEAEESAQDDEAPSGVTPDEIAALRQRLGALERLADAIDRTDLEPLSTVDRIRLQSAIRETDPKKTLQEALELLE</sequence>
<evidence type="ECO:0000256" key="1">
    <source>
        <dbReference type="SAM" id="MobiDB-lite"/>
    </source>
</evidence>
<dbReference type="SUPFAM" id="SSF57997">
    <property type="entry name" value="Tropomyosin"/>
    <property type="match status" value="1"/>
</dbReference>
<feature type="compositionally biased region" description="Basic and acidic residues" evidence="1">
    <location>
        <begin position="340"/>
        <end position="350"/>
    </location>
</feature>
<dbReference type="Proteomes" id="UP000315995">
    <property type="component" value="Chromosome"/>
</dbReference>
<dbReference type="InterPro" id="IPR008984">
    <property type="entry name" value="SMAD_FHA_dom_sf"/>
</dbReference>
<dbReference type="OrthoDB" id="151099at2"/>
<accession>A0A5B8Y7H0</accession>
<feature type="domain" description="FHA" evidence="2">
    <location>
        <begin position="51"/>
        <end position="95"/>
    </location>
</feature>
<dbReference type="SUPFAM" id="SSF49879">
    <property type="entry name" value="SMAD/FHA domain"/>
    <property type="match status" value="1"/>
</dbReference>
<feature type="compositionally biased region" description="Basic and acidic residues" evidence="1">
    <location>
        <begin position="290"/>
        <end position="300"/>
    </location>
</feature>
<dbReference type="PROSITE" id="PS50006">
    <property type="entry name" value="FHA_DOMAIN"/>
    <property type="match status" value="1"/>
</dbReference>
<dbReference type="InterPro" id="IPR000253">
    <property type="entry name" value="FHA_dom"/>
</dbReference>
<name>A0A4Y6PS00_PERCE</name>
<organism evidence="3 4">
    <name type="scientific">Persicimonas caeni</name>
    <dbReference type="NCBI Taxonomy" id="2292766"/>
    <lineage>
        <taxon>Bacteria</taxon>
        <taxon>Deltaproteobacteria</taxon>
        <taxon>Bradymonadales</taxon>
        <taxon>Bradymonadaceae</taxon>
        <taxon>Persicimonas</taxon>
    </lineage>
</organism>
<dbReference type="CDD" id="cd00060">
    <property type="entry name" value="FHA"/>
    <property type="match status" value="1"/>
</dbReference>
<dbReference type="PANTHER" id="PTHR46210:SF1">
    <property type="entry name" value="FHA DOMAIN-CONTAINING PROTEIN"/>
    <property type="match status" value="1"/>
</dbReference>
<dbReference type="Gene3D" id="1.10.287.1490">
    <property type="match status" value="1"/>
</dbReference>
<feature type="compositionally biased region" description="Low complexity" evidence="1">
    <location>
        <begin position="301"/>
        <end position="311"/>
    </location>
</feature>
<dbReference type="SMART" id="SM00240">
    <property type="entry name" value="FHA"/>
    <property type="match status" value="1"/>
</dbReference>
<evidence type="ECO:0000313" key="4">
    <source>
        <dbReference type="Proteomes" id="UP000315995"/>
    </source>
</evidence>
<dbReference type="PANTHER" id="PTHR46210">
    <property type="entry name" value="FHA DOMAIN-CONTAINING PROTEIN"/>
    <property type="match status" value="1"/>
</dbReference>
<accession>A0A4Y6PS00</accession>
<protein>
    <submittedName>
        <fullName evidence="3">FHA domain-containing protein</fullName>
    </submittedName>
</protein>
<evidence type="ECO:0000313" key="3">
    <source>
        <dbReference type="EMBL" id="QDG51112.1"/>
    </source>
</evidence>
<reference evidence="3 4" key="1">
    <citation type="submission" date="2019-06" db="EMBL/GenBank/DDBJ databases">
        <title>Persicimonas caeni gen. nov., sp. nov., a predatory bacterium isolated from solar saltern.</title>
        <authorList>
            <person name="Wang S."/>
        </authorList>
    </citation>
    <scope>NUCLEOTIDE SEQUENCE [LARGE SCALE GENOMIC DNA]</scope>
    <source>
        <strain evidence="3 4">YN101</strain>
    </source>
</reference>
<dbReference type="EMBL" id="CP041186">
    <property type="protein sequence ID" value="QDG51112.1"/>
    <property type="molecule type" value="Genomic_DNA"/>
</dbReference>
<keyword evidence="4" id="KW-1185">Reference proteome</keyword>
<feature type="compositionally biased region" description="Basic and acidic residues" evidence="1">
    <location>
        <begin position="431"/>
        <end position="443"/>
    </location>
</feature>
<feature type="region of interest" description="Disordered" evidence="1">
    <location>
        <begin position="383"/>
        <end position="403"/>
    </location>
</feature>
<feature type="region of interest" description="Disordered" evidence="1">
    <location>
        <begin position="545"/>
        <end position="567"/>
    </location>
</feature>
<dbReference type="AlphaFoldDB" id="A0A4Y6PS00"/>
<gene>
    <name evidence="3" type="ORF">FIV42_10310</name>
</gene>
<feature type="region of interest" description="Disordered" evidence="1">
    <location>
        <begin position="271"/>
        <end position="369"/>
    </location>
</feature>